<dbReference type="GO" id="GO:0009234">
    <property type="term" value="P:menaquinone biosynthetic process"/>
    <property type="evidence" value="ECO:0007669"/>
    <property type="project" value="UniProtKB-KW"/>
</dbReference>
<name>A0A4Z0L3U0_SALET</name>
<dbReference type="AlphaFoldDB" id="A0A4Z0L3U0"/>
<dbReference type="InterPro" id="IPR029063">
    <property type="entry name" value="SAM-dependent_MTases_sf"/>
</dbReference>
<sequence length="112" mass="12481">MVEDSQETTHFGFQTVAKEQKADMVAHVFHSVASKYDVMNDLMSFGIHRLWKRFTIDCSGVRRGQTVLDLAGGTGDLTAKFSRMVGETGKVILADINDSMLKMGREKLRNIG</sequence>
<evidence type="ECO:0000256" key="4">
    <source>
        <dbReference type="ARBA" id="ARBA00022688"/>
    </source>
</evidence>
<dbReference type="Pfam" id="PF01209">
    <property type="entry name" value="Ubie_methyltran"/>
    <property type="match status" value="1"/>
</dbReference>
<protein>
    <submittedName>
        <fullName evidence="6">Bifunctional demethylmenaquinone methyltransferase/2-methoxy-6-polyprenyl-1,4-benzoquinol methylase</fullName>
        <ecNumber evidence="6">2.1.1.-</ecNumber>
    </submittedName>
</protein>
<keyword evidence="2 6" id="KW-0489">Methyltransferase</keyword>
<keyword evidence="5" id="KW-0949">S-adenosyl-L-methionine</keyword>
<evidence type="ECO:0000256" key="1">
    <source>
        <dbReference type="ARBA" id="ARBA00022428"/>
    </source>
</evidence>
<evidence type="ECO:0000313" key="6">
    <source>
        <dbReference type="EMBL" id="TGD49661.1"/>
    </source>
</evidence>
<keyword evidence="3 6" id="KW-0808">Transferase</keyword>
<dbReference type="Proteomes" id="UP000298196">
    <property type="component" value="Unassembled WGS sequence"/>
</dbReference>
<dbReference type="PROSITE" id="PS51608">
    <property type="entry name" value="SAM_MT_UBIE"/>
    <property type="match status" value="1"/>
</dbReference>
<dbReference type="InterPro" id="IPR004033">
    <property type="entry name" value="UbiE/COQ5_MeTrFase"/>
</dbReference>
<dbReference type="Gene3D" id="3.40.50.150">
    <property type="entry name" value="Vaccinia Virus protein VP39"/>
    <property type="match status" value="1"/>
</dbReference>
<dbReference type="GO" id="GO:0032259">
    <property type="term" value="P:methylation"/>
    <property type="evidence" value="ECO:0007669"/>
    <property type="project" value="UniProtKB-KW"/>
</dbReference>
<proteinExistence type="predicted"/>
<feature type="non-terminal residue" evidence="6">
    <location>
        <position position="112"/>
    </location>
</feature>
<evidence type="ECO:0000313" key="7">
    <source>
        <dbReference type="Proteomes" id="UP000298196"/>
    </source>
</evidence>
<evidence type="ECO:0000256" key="5">
    <source>
        <dbReference type="ARBA" id="ARBA00022691"/>
    </source>
</evidence>
<dbReference type="EMBL" id="PYKI01002594">
    <property type="protein sequence ID" value="TGD49661.1"/>
    <property type="molecule type" value="Genomic_DNA"/>
</dbReference>
<organism evidence="6 7">
    <name type="scientific">Salmonella enterica subsp. enterica serovar Poona</name>
    <dbReference type="NCBI Taxonomy" id="436295"/>
    <lineage>
        <taxon>Bacteria</taxon>
        <taxon>Pseudomonadati</taxon>
        <taxon>Pseudomonadota</taxon>
        <taxon>Gammaproteobacteria</taxon>
        <taxon>Enterobacterales</taxon>
        <taxon>Enterobacteriaceae</taxon>
        <taxon>Salmonella</taxon>
    </lineage>
</organism>
<dbReference type="EC" id="2.1.1.-" evidence="6"/>
<comment type="caution">
    <text evidence="6">The sequence shown here is derived from an EMBL/GenBank/DDBJ whole genome shotgun (WGS) entry which is preliminary data.</text>
</comment>
<keyword evidence="1" id="KW-0474">Menaquinone biosynthesis</keyword>
<dbReference type="SUPFAM" id="SSF53335">
    <property type="entry name" value="S-adenosyl-L-methionine-dependent methyltransferases"/>
    <property type="match status" value="1"/>
</dbReference>
<accession>A0A4Z0L3U0</accession>
<dbReference type="GO" id="GO:0008168">
    <property type="term" value="F:methyltransferase activity"/>
    <property type="evidence" value="ECO:0007669"/>
    <property type="project" value="UniProtKB-KW"/>
</dbReference>
<dbReference type="InterPro" id="IPR023576">
    <property type="entry name" value="UbiE/COQ5_MeTrFase_CS"/>
</dbReference>
<evidence type="ECO:0000256" key="3">
    <source>
        <dbReference type="ARBA" id="ARBA00022679"/>
    </source>
</evidence>
<keyword evidence="7" id="KW-1185">Reference proteome</keyword>
<dbReference type="PROSITE" id="PS01183">
    <property type="entry name" value="UBIE_1"/>
    <property type="match status" value="1"/>
</dbReference>
<gene>
    <name evidence="6" type="primary">ubiE</name>
    <name evidence="6" type="ORF">C9F07_25760</name>
</gene>
<reference evidence="6 7" key="1">
    <citation type="submission" date="2018-03" db="EMBL/GenBank/DDBJ databases">
        <title>Non-Typhoidal Salmonella genome sequencing and assembly.</title>
        <authorList>
            <person name="Matchawe C."/>
        </authorList>
    </citation>
    <scope>NUCLEOTIDE SEQUENCE [LARGE SCALE GENOMIC DNA]</scope>
    <source>
        <strain evidence="6 7">22sa</strain>
    </source>
</reference>
<evidence type="ECO:0000256" key="2">
    <source>
        <dbReference type="ARBA" id="ARBA00022603"/>
    </source>
</evidence>
<keyword evidence="4" id="KW-0831">Ubiquinone biosynthesis</keyword>
<dbReference type="GO" id="GO:0006744">
    <property type="term" value="P:ubiquinone biosynthetic process"/>
    <property type="evidence" value="ECO:0007669"/>
    <property type="project" value="UniProtKB-KW"/>
</dbReference>